<evidence type="ECO:0000256" key="2">
    <source>
        <dbReference type="ARBA" id="ARBA00012254"/>
    </source>
</evidence>
<feature type="domain" description="Formyl transferase N-terminal" evidence="9">
    <location>
        <begin position="3"/>
        <end position="116"/>
    </location>
</feature>
<dbReference type="Proteomes" id="UP000002297">
    <property type="component" value="Chromosome"/>
</dbReference>
<comment type="similarity">
    <text evidence="5">Belongs to the GART family.</text>
</comment>
<dbReference type="EC" id="2.1.2.2" evidence="2"/>
<evidence type="ECO:0000256" key="5">
    <source>
        <dbReference type="ARBA" id="ARBA00038440"/>
    </source>
</evidence>
<keyword evidence="3 10" id="KW-0808">Transferase</keyword>
<dbReference type="eggNOG" id="COG0299">
    <property type="taxonomic scope" value="Bacteria"/>
</dbReference>
<name>A3U653_CROAH</name>
<dbReference type="HOGENOM" id="CLU_038395_4_3_10"/>
<dbReference type="SUPFAM" id="SSF53328">
    <property type="entry name" value="Formyltransferase"/>
    <property type="match status" value="1"/>
</dbReference>
<dbReference type="InterPro" id="IPR036477">
    <property type="entry name" value="Formyl_transf_N_sf"/>
</dbReference>
<dbReference type="AlphaFoldDB" id="A3U653"/>
<comment type="pathway">
    <text evidence="1">Purine metabolism; IMP biosynthesis via de novo pathway; N(2)-formyl-N(1)-(5-phospho-D-ribosyl)glycinamide from N(1)-(5-phospho-D-ribosyl)glycinamide (10-formyl THF route): step 1/1.</text>
</comment>
<evidence type="ECO:0000256" key="1">
    <source>
        <dbReference type="ARBA" id="ARBA00005054"/>
    </source>
</evidence>
<dbReference type="Pfam" id="PF00551">
    <property type="entry name" value="Formyl_trans_N"/>
    <property type="match status" value="1"/>
</dbReference>
<protein>
    <recommendedName>
        <fullName evidence="2">phosphoribosylglycinamide formyltransferase 1</fullName>
        <ecNumber evidence="2">2.1.2.2</ecNumber>
    </recommendedName>
    <alternativeName>
        <fullName evidence="7">5'-phosphoribosylglycinamide transformylase</fullName>
    </alternativeName>
    <alternativeName>
        <fullName evidence="6">GAR transformylase</fullName>
    </alternativeName>
</protein>
<dbReference type="GO" id="GO:0005829">
    <property type="term" value="C:cytosol"/>
    <property type="evidence" value="ECO:0007669"/>
    <property type="project" value="TreeGrafter"/>
</dbReference>
<dbReference type="Gene3D" id="3.40.50.170">
    <property type="entry name" value="Formyl transferase, N-terminal domain"/>
    <property type="match status" value="1"/>
</dbReference>
<dbReference type="EMBL" id="CP002046">
    <property type="protein sequence ID" value="EAP87720.1"/>
    <property type="molecule type" value="Genomic_DNA"/>
</dbReference>
<dbReference type="KEGG" id="cat:CA2559_03155"/>
<dbReference type="STRING" id="216432.CA2559_03155"/>
<dbReference type="InterPro" id="IPR001555">
    <property type="entry name" value="GART_AS"/>
</dbReference>
<evidence type="ECO:0000256" key="4">
    <source>
        <dbReference type="ARBA" id="ARBA00022755"/>
    </source>
</evidence>
<comment type="catalytic activity">
    <reaction evidence="8">
        <text>N(1)-(5-phospho-beta-D-ribosyl)glycinamide + (6R)-10-formyltetrahydrofolate = N(2)-formyl-N(1)-(5-phospho-beta-D-ribosyl)glycinamide + (6S)-5,6,7,8-tetrahydrofolate + H(+)</text>
        <dbReference type="Rhea" id="RHEA:15053"/>
        <dbReference type="ChEBI" id="CHEBI:15378"/>
        <dbReference type="ChEBI" id="CHEBI:57453"/>
        <dbReference type="ChEBI" id="CHEBI:143788"/>
        <dbReference type="ChEBI" id="CHEBI:147286"/>
        <dbReference type="ChEBI" id="CHEBI:195366"/>
        <dbReference type="EC" id="2.1.2.2"/>
    </reaction>
</comment>
<evidence type="ECO:0000259" key="9">
    <source>
        <dbReference type="Pfam" id="PF00551"/>
    </source>
</evidence>
<dbReference type="PANTHER" id="PTHR43369:SF2">
    <property type="entry name" value="PHOSPHORIBOSYLGLYCINAMIDE FORMYLTRANSFERASE"/>
    <property type="match status" value="1"/>
</dbReference>
<dbReference type="PROSITE" id="PS00373">
    <property type="entry name" value="GART"/>
    <property type="match status" value="1"/>
</dbReference>
<evidence type="ECO:0000313" key="11">
    <source>
        <dbReference type="Proteomes" id="UP000002297"/>
    </source>
</evidence>
<sequence>MLNLLKDIQPDLIVLAGFLWLFPEKIVEAFPDKVINLHPALLPKFGGKGMYGANVHKAVVEQKEEKTGITIHFVNEVYDDGKIIAQFETELKPTDTVEDVASKINELEMEHFPKVINELLFPERYDTNGN</sequence>
<evidence type="ECO:0000256" key="6">
    <source>
        <dbReference type="ARBA" id="ARBA00041324"/>
    </source>
</evidence>
<dbReference type="InterPro" id="IPR002376">
    <property type="entry name" value="Formyl_transf_N"/>
</dbReference>
<keyword evidence="4" id="KW-0658">Purine biosynthesis</keyword>
<keyword evidence="11" id="KW-1185">Reference proteome</keyword>
<reference evidence="10 11" key="1">
    <citation type="journal article" date="2010" name="J. Bacteriol.">
        <title>The complete genome sequence of Croceibacter atlanticus HTCC2559T.</title>
        <authorList>
            <person name="Oh H.M."/>
            <person name="Kang I."/>
            <person name="Ferriera S."/>
            <person name="Giovannoni S.J."/>
            <person name="Cho J.C."/>
        </authorList>
    </citation>
    <scope>NUCLEOTIDE SEQUENCE [LARGE SCALE GENOMIC DNA]</scope>
    <source>
        <strain evidence="11">ATCC BAA-628 / HTCC2559 / KCTC 12090</strain>
    </source>
</reference>
<evidence type="ECO:0000256" key="7">
    <source>
        <dbReference type="ARBA" id="ARBA00041682"/>
    </source>
</evidence>
<evidence type="ECO:0000256" key="3">
    <source>
        <dbReference type="ARBA" id="ARBA00022679"/>
    </source>
</evidence>
<dbReference type="PANTHER" id="PTHR43369">
    <property type="entry name" value="PHOSPHORIBOSYLGLYCINAMIDE FORMYLTRANSFERASE"/>
    <property type="match status" value="1"/>
</dbReference>
<proteinExistence type="inferred from homology"/>
<accession>A3U653</accession>
<dbReference type="GO" id="GO:0006189">
    <property type="term" value="P:'de novo' IMP biosynthetic process"/>
    <property type="evidence" value="ECO:0007669"/>
    <property type="project" value="TreeGrafter"/>
</dbReference>
<evidence type="ECO:0000256" key="8">
    <source>
        <dbReference type="ARBA" id="ARBA00047664"/>
    </source>
</evidence>
<organism evidence="10 11">
    <name type="scientific">Croceibacter atlanticus (strain ATCC BAA-628 / JCM 21780 / CIP 108009 / IAM 15332 / KCTC 12090 / HTCC2559)</name>
    <dbReference type="NCBI Taxonomy" id="216432"/>
    <lineage>
        <taxon>Bacteria</taxon>
        <taxon>Pseudomonadati</taxon>
        <taxon>Bacteroidota</taxon>
        <taxon>Flavobacteriia</taxon>
        <taxon>Flavobacteriales</taxon>
        <taxon>Flavobacteriaceae</taxon>
        <taxon>Croceibacter</taxon>
    </lineage>
</organism>
<dbReference type="GO" id="GO:0004644">
    <property type="term" value="F:phosphoribosylglycinamide formyltransferase activity"/>
    <property type="evidence" value="ECO:0007669"/>
    <property type="project" value="UniProtKB-EC"/>
</dbReference>
<gene>
    <name evidence="10" type="ordered locus">CA2559_03155</name>
</gene>
<evidence type="ECO:0000313" key="10">
    <source>
        <dbReference type="EMBL" id="EAP87720.1"/>
    </source>
</evidence>